<organism evidence="3 4">
    <name type="scientific">Micromonospora luteifusca</name>
    <dbReference type="NCBI Taxonomy" id="709860"/>
    <lineage>
        <taxon>Bacteria</taxon>
        <taxon>Bacillati</taxon>
        <taxon>Actinomycetota</taxon>
        <taxon>Actinomycetes</taxon>
        <taxon>Micromonosporales</taxon>
        <taxon>Micromonosporaceae</taxon>
        <taxon>Micromonospora</taxon>
    </lineage>
</organism>
<keyword evidence="4" id="KW-1185">Reference proteome</keyword>
<evidence type="ECO:0000256" key="1">
    <source>
        <dbReference type="SAM" id="MobiDB-lite"/>
    </source>
</evidence>
<name>A0ABS2LU26_9ACTN</name>
<dbReference type="Proteomes" id="UP000764837">
    <property type="component" value="Unassembled WGS sequence"/>
</dbReference>
<proteinExistence type="predicted"/>
<evidence type="ECO:0000256" key="2">
    <source>
        <dbReference type="SAM" id="Phobius"/>
    </source>
</evidence>
<keyword evidence="2" id="KW-0812">Transmembrane</keyword>
<keyword evidence="2" id="KW-1133">Transmembrane helix</keyword>
<evidence type="ECO:0000313" key="4">
    <source>
        <dbReference type="Proteomes" id="UP000764837"/>
    </source>
</evidence>
<feature type="compositionally biased region" description="Polar residues" evidence="1">
    <location>
        <begin position="1"/>
        <end position="11"/>
    </location>
</feature>
<reference evidence="3 4" key="1">
    <citation type="submission" date="2021-01" db="EMBL/GenBank/DDBJ databases">
        <title>Sequencing the genomes of 1000 actinobacteria strains.</title>
        <authorList>
            <person name="Klenk H.-P."/>
        </authorList>
    </citation>
    <scope>NUCLEOTIDE SEQUENCE [LARGE SCALE GENOMIC DNA]</scope>
    <source>
        <strain evidence="3 4">DSM 100204</strain>
    </source>
</reference>
<comment type="caution">
    <text evidence="3">The sequence shown here is derived from an EMBL/GenBank/DDBJ whole genome shotgun (WGS) entry which is preliminary data.</text>
</comment>
<feature type="transmembrane region" description="Helical" evidence="2">
    <location>
        <begin position="92"/>
        <end position="112"/>
    </location>
</feature>
<feature type="transmembrane region" description="Helical" evidence="2">
    <location>
        <begin position="173"/>
        <end position="194"/>
    </location>
</feature>
<keyword evidence="2" id="KW-0472">Membrane</keyword>
<dbReference type="RefSeq" id="WP_204942532.1">
    <property type="nucleotide sequence ID" value="NZ_JAFBBP010000001.1"/>
</dbReference>
<protein>
    <submittedName>
        <fullName evidence="3">Cytochrome c-type biogenesis protein CcmH/NrfF</fullName>
    </submittedName>
</protein>
<gene>
    <name evidence="3" type="ORF">JOD64_002689</name>
</gene>
<accession>A0ABS2LU26</accession>
<dbReference type="EMBL" id="JAFBBP010000001">
    <property type="protein sequence ID" value="MBM7491467.1"/>
    <property type="molecule type" value="Genomic_DNA"/>
</dbReference>
<feature type="region of interest" description="Disordered" evidence="1">
    <location>
        <begin position="1"/>
        <end position="23"/>
    </location>
</feature>
<feature type="transmembrane region" description="Helical" evidence="2">
    <location>
        <begin position="133"/>
        <end position="153"/>
    </location>
</feature>
<evidence type="ECO:0000313" key="3">
    <source>
        <dbReference type="EMBL" id="MBM7491467.1"/>
    </source>
</evidence>
<sequence>MTPPTAESSGETPPRTSPQPRRGLQGTARLAVIALTLWGVVDVVRAILRVGHYEARIEVATHGNVDVAPAWYAYTILSEPLPYGFVTVAADWLWILASIAAVAAVVTWQYYVRRTAQWLGDAVPWPPARTMRTWCSTVLGTVVLYLLSFLYRWATSDGGRFHETSLDTRPVAYPLWTAGTALAVVTAVLSVRVVRRTAEAQEGFGPQT</sequence>